<dbReference type="Gene3D" id="1.10.10.10">
    <property type="entry name" value="Winged helix-like DNA-binding domain superfamily/Winged helix DNA-binding domain"/>
    <property type="match status" value="1"/>
</dbReference>
<dbReference type="InterPro" id="IPR046335">
    <property type="entry name" value="LacI/GalR-like_sensor"/>
</dbReference>
<dbReference type="InterPro" id="IPR028082">
    <property type="entry name" value="Peripla_BP_I"/>
</dbReference>
<feature type="domain" description="Transcriptional regulator LacI/GalR-like sensor" evidence="4">
    <location>
        <begin position="194"/>
        <end position="349"/>
    </location>
</feature>
<evidence type="ECO:0000256" key="3">
    <source>
        <dbReference type="ARBA" id="ARBA00023163"/>
    </source>
</evidence>
<protein>
    <submittedName>
        <fullName evidence="5">GntR family transcriptional regulator</fullName>
    </submittedName>
</protein>
<proteinExistence type="predicted"/>
<dbReference type="Pfam" id="PF13377">
    <property type="entry name" value="Peripla_BP_3"/>
    <property type="match status" value="1"/>
</dbReference>
<dbReference type="PANTHER" id="PTHR30146">
    <property type="entry name" value="LACI-RELATED TRANSCRIPTIONAL REPRESSOR"/>
    <property type="match status" value="1"/>
</dbReference>
<dbReference type="RefSeq" id="WP_338687805.1">
    <property type="nucleotide sequence ID" value="NZ_AP024702.1"/>
</dbReference>
<name>A0ABM7RAC9_9BACT</name>
<keyword evidence="1" id="KW-0805">Transcription regulation</keyword>
<evidence type="ECO:0000256" key="2">
    <source>
        <dbReference type="ARBA" id="ARBA00023125"/>
    </source>
</evidence>
<dbReference type="SUPFAM" id="SSF46785">
    <property type="entry name" value="Winged helix' DNA-binding domain"/>
    <property type="match status" value="1"/>
</dbReference>
<dbReference type="SUPFAM" id="SSF53822">
    <property type="entry name" value="Periplasmic binding protein-like I"/>
    <property type="match status" value="1"/>
</dbReference>
<keyword evidence="3" id="KW-0804">Transcription</keyword>
<reference evidence="5 6" key="1">
    <citation type="submission" date="2021-06" db="EMBL/GenBank/DDBJ databases">
        <title>Complete genome of Haloferula helveola possessing various polysaccharide degrading enzymes.</title>
        <authorList>
            <person name="Takami H."/>
            <person name="Huang C."/>
            <person name="Hamasaki K."/>
        </authorList>
    </citation>
    <scope>NUCLEOTIDE SEQUENCE [LARGE SCALE GENOMIC DNA]</scope>
    <source>
        <strain evidence="5 6">CN-1</strain>
    </source>
</reference>
<evidence type="ECO:0000313" key="6">
    <source>
        <dbReference type="Proteomes" id="UP001374893"/>
    </source>
</evidence>
<dbReference type="Proteomes" id="UP001374893">
    <property type="component" value="Chromosome"/>
</dbReference>
<keyword evidence="6" id="KW-1185">Reference proteome</keyword>
<keyword evidence="2" id="KW-0238">DNA-binding</keyword>
<sequence>MADFHVSSGSRQVADFLRNELARGRWTGTMPGRSRLAAEIGVSGKLIDAALMILEDEGLLISGGPRRRRRIRPKYESASTRALRVTIATSEAADRNLPYMVDLLHQLQESGHAATFAPKTLLELGRDPARVSRMVDRTESDAWVIMSGSKGVLEWFASEGIPAIALYGRRRSLPIAGVGPEKQPAVVEAVRRTFQLGHRRIVMLSRRERRLPAPGAIERAFLEEVAAHGIEPSAYHLPDWDETPDGFHRGLARLFQITPPTALIVDEAPMFFAATQFLSSQGLKVPDDVSVICMDPDPNFLWFKPTVSHIYWDSRPVIRRIVRWAANVSNGREDLRQTLTKAEFVEGGTLAPAASHR</sequence>
<evidence type="ECO:0000259" key="4">
    <source>
        <dbReference type="Pfam" id="PF13377"/>
    </source>
</evidence>
<dbReference type="PANTHER" id="PTHR30146:SF109">
    <property type="entry name" value="HTH-TYPE TRANSCRIPTIONAL REGULATOR GALS"/>
    <property type="match status" value="1"/>
</dbReference>
<gene>
    <name evidence="5" type="ORF">HAHE_02210</name>
</gene>
<organism evidence="5 6">
    <name type="scientific">Haloferula helveola</name>
    <dbReference type="NCBI Taxonomy" id="490095"/>
    <lineage>
        <taxon>Bacteria</taxon>
        <taxon>Pseudomonadati</taxon>
        <taxon>Verrucomicrobiota</taxon>
        <taxon>Verrucomicrobiia</taxon>
        <taxon>Verrucomicrobiales</taxon>
        <taxon>Verrucomicrobiaceae</taxon>
        <taxon>Haloferula</taxon>
    </lineage>
</organism>
<accession>A0ABM7RAC9</accession>
<evidence type="ECO:0000256" key="1">
    <source>
        <dbReference type="ARBA" id="ARBA00023015"/>
    </source>
</evidence>
<dbReference type="InterPro" id="IPR036388">
    <property type="entry name" value="WH-like_DNA-bd_sf"/>
</dbReference>
<dbReference type="EMBL" id="AP024702">
    <property type="protein sequence ID" value="BCX46313.1"/>
    <property type="molecule type" value="Genomic_DNA"/>
</dbReference>
<evidence type="ECO:0000313" key="5">
    <source>
        <dbReference type="EMBL" id="BCX46313.1"/>
    </source>
</evidence>
<dbReference type="Gene3D" id="3.40.50.2300">
    <property type="match status" value="2"/>
</dbReference>
<dbReference type="InterPro" id="IPR036390">
    <property type="entry name" value="WH_DNA-bd_sf"/>
</dbReference>